<comment type="similarity">
    <text evidence="7">Belongs to the binding-protein-dependent transport system permease family.</text>
</comment>
<evidence type="ECO:0000256" key="3">
    <source>
        <dbReference type="ARBA" id="ARBA00022475"/>
    </source>
</evidence>
<comment type="caution">
    <text evidence="10">The sequence shown here is derived from an EMBL/GenBank/DDBJ whole genome shotgun (WGS) entry which is preliminary data.</text>
</comment>
<dbReference type="EMBL" id="VBAK01000114">
    <property type="protein sequence ID" value="TMI90234.1"/>
    <property type="molecule type" value="Genomic_DNA"/>
</dbReference>
<protein>
    <submittedName>
        <fullName evidence="10">ABC transporter permease</fullName>
    </submittedName>
</protein>
<feature type="transmembrane region" description="Helical" evidence="7">
    <location>
        <begin position="236"/>
        <end position="259"/>
    </location>
</feature>
<evidence type="ECO:0000256" key="1">
    <source>
        <dbReference type="ARBA" id="ARBA00004651"/>
    </source>
</evidence>
<evidence type="ECO:0000313" key="11">
    <source>
        <dbReference type="Proteomes" id="UP000318509"/>
    </source>
</evidence>
<keyword evidence="2 7" id="KW-0813">Transport</keyword>
<keyword evidence="3" id="KW-1003">Cell membrane</keyword>
<dbReference type="AlphaFoldDB" id="A0A537K3B4"/>
<proteinExistence type="inferred from homology"/>
<dbReference type="Pfam" id="PF00528">
    <property type="entry name" value="BPD_transp_1"/>
    <property type="match status" value="1"/>
</dbReference>
<organism evidence="10 11">
    <name type="scientific">Candidatus Segetimicrobium genomatis</name>
    <dbReference type="NCBI Taxonomy" id="2569760"/>
    <lineage>
        <taxon>Bacteria</taxon>
        <taxon>Bacillati</taxon>
        <taxon>Candidatus Sysuimicrobiota</taxon>
        <taxon>Candidatus Sysuimicrobiia</taxon>
        <taxon>Candidatus Sysuimicrobiales</taxon>
        <taxon>Candidatus Segetimicrobiaceae</taxon>
        <taxon>Candidatus Segetimicrobium</taxon>
    </lineage>
</organism>
<evidence type="ECO:0000259" key="9">
    <source>
        <dbReference type="PROSITE" id="PS50928"/>
    </source>
</evidence>
<feature type="signal peptide" evidence="8">
    <location>
        <begin position="1"/>
        <end position="31"/>
    </location>
</feature>
<dbReference type="PANTHER" id="PTHR43386:SF25">
    <property type="entry name" value="PEPTIDE ABC TRANSPORTER PERMEASE PROTEIN"/>
    <property type="match status" value="1"/>
</dbReference>
<dbReference type="SUPFAM" id="SSF161098">
    <property type="entry name" value="MetI-like"/>
    <property type="match status" value="1"/>
</dbReference>
<dbReference type="InterPro" id="IPR035906">
    <property type="entry name" value="MetI-like_sf"/>
</dbReference>
<evidence type="ECO:0000256" key="2">
    <source>
        <dbReference type="ARBA" id="ARBA00022448"/>
    </source>
</evidence>
<gene>
    <name evidence="10" type="ORF">E6H00_07345</name>
</gene>
<reference evidence="10 11" key="1">
    <citation type="journal article" date="2019" name="Nat. Microbiol.">
        <title>Mediterranean grassland soil C-N compound turnover is dependent on rainfall and depth, and is mediated by genomically divergent microorganisms.</title>
        <authorList>
            <person name="Diamond S."/>
            <person name="Andeer P.F."/>
            <person name="Li Z."/>
            <person name="Crits-Christoph A."/>
            <person name="Burstein D."/>
            <person name="Anantharaman K."/>
            <person name="Lane K.R."/>
            <person name="Thomas B.C."/>
            <person name="Pan C."/>
            <person name="Northen T.R."/>
            <person name="Banfield J.F."/>
        </authorList>
    </citation>
    <scope>NUCLEOTIDE SEQUENCE [LARGE SCALE GENOMIC DNA]</scope>
    <source>
        <strain evidence="10">NP_3</strain>
    </source>
</reference>
<evidence type="ECO:0000256" key="6">
    <source>
        <dbReference type="ARBA" id="ARBA00023136"/>
    </source>
</evidence>
<keyword evidence="5 7" id="KW-1133">Transmembrane helix</keyword>
<keyword evidence="4 7" id="KW-0812">Transmembrane</keyword>
<dbReference type="InterPro" id="IPR050366">
    <property type="entry name" value="BP-dependent_transpt_permease"/>
</dbReference>
<evidence type="ECO:0000256" key="4">
    <source>
        <dbReference type="ARBA" id="ARBA00022692"/>
    </source>
</evidence>
<feature type="domain" description="ABC transmembrane type-1" evidence="9">
    <location>
        <begin position="75"/>
        <end position="263"/>
    </location>
</feature>
<dbReference type="CDD" id="cd06261">
    <property type="entry name" value="TM_PBP2"/>
    <property type="match status" value="1"/>
</dbReference>
<dbReference type="GO" id="GO:0055085">
    <property type="term" value="P:transmembrane transport"/>
    <property type="evidence" value="ECO:0007669"/>
    <property type="project" value="InterPro"/>
</dbReference>
<feature type="transmembrane region" description="Helical" evidence="7">
    <location>
        <begin position="81"/>
        <end position="105"/>
    </location>
</feature>
<feature type="chain" id="PRO_5021742040" evidence="8">
    <location>
        <begin position="32"/>
        <end position="281"/>
    </location>
</feature>
<feature type="transmembrane region" description="Helical" evidence="7">
    <location>
        <begin position="117"/>
        <end position="135"/>
    </location>
</feature>
<evidence type="ECO:0000313" key="10">
    <source>
        <dbReference type="EMBL" id="TMI90234.1"/>
    </source>
</evidence>
<accession>A0A537K3B4</accession>
<sequence length="281" mass="29533">MARFVTLLVRRRPMAAAALAVLGLLSLAALAAPWLGLPAPDRIEMAARLHPPSSVHPFGTDNFGRDVFARVLYSGRVSLPIGLAVMALSTVLGTAAGLLTGYYRWLDTTLTRLLDGLMAFPAILLAIALVAALGVGARNEVIAIALVYFPRTARIVRASTLQLRERAFVEAAVALGGGDVRILTAHILKNAVPPLIVQSTFVFAEAILADAALSFLGLGVKPPTPTWGNMLDEAHVFIALAPWFIVFPGTAIVATVLSLNLVGDAVRDLADPHAVAGRGLG</sequence>
<evidence type="ECO:0000256" key="5">
    <source>
        <dbReference type="ARBA" id="ARBA00022989"/>
    </source>
</evidence>
<dbReference type="Gene3D" id="1.10.3720.10">
    <property type="entry name" value="MetI-like"/>
    <property type="match status" value="1"/>
</dbReference>
<evidence type="ECO:0000256" key="8">
    <source>
        <dbReference type="SAM" id="SignalP"/>
    </source>
</evidence>
<dbReference type="GO" id="GO:0005886">
    <property type="term" value="C:plasma membrane"/>
    <property type="evidence" value="ECO:0007669"/>
    <property type="project" value="UniProtKB-SubCell"/>
</dbReference>
<dbReference type="InterPro" id="IPR000515">
    <property type="entry name" value="MetI-like"/>
</dbReference>
<dbReference type="PANTHER" id="PTHR43386">
    <property type="entry name" value="OLIGOPEPTIDE TRANSPORT SYSTEM PERMEASE PROTEIN APPC"/>
    <property type="match status" value="1"/>
</dbReference>
<name>A0A537K3B4_9BACT</name>
<comment type="subcellular location">
    <subcellularLocation>
        <location evidence="1 7">Cell membrane</location>
        <topology evidence="1 7">Multi-pass membrane protein</topology>
    </subcellularLocation>
</comment>
<keyword evidence="6 7" id="KW-0472">Membrane</keyword>
<dbReference type="PROSITE" id="PS50928">
    <property type="entry name" value="ABC_TM1"/>
    <property type="match status" value="1"/>
</dbReference>
<feature type="transmembrane region" description="Helical" evidence="7">
    <location>
        <begin position="195"/>
        <end position="216"/>
    </location>
</feature>
<dbReference type="Proteomes" id="UP000318509">
    <property type="component" value="Unassembled WGS sequence"/>
</dbReference>
<evidence type="ECO:0000256" key="7">
    <source>
        <dbReference type="RuleBase" id="RU363032"/>
    </source>
</evidence>
<keyword evidence="8" id="KW-0732">Signal</keyword>